<dbReference type="EC" id="1.13.11.3" evidence="5"/>
<dbReference type="RefSeq" id="WP_114811304.1">
    <property type="nucleotide sequence ID" value="NZ_CP139965.1"/>
</dbReference>
<evidence type="ECO:0000256" key="3">
    <source>
        <dbReference type="ARBA" id="ARBA00023002"/>
    </source>
</evidence>
<keyword evidence="2" id="KW-0223">Dioxygenase</keyword>
<evidence type="ECO:0000256" key="1">
    <source>
        <dbReference type="ARBA" id="ARBA00007825"/>
    </source>
</evidence>
<protein>
    <submittedName>
        <fullName evidence="5">Protocatechuate 3,4-dioxygenase subunit alpha</fullName>
        <ecNumber evidence="5">1.13.11.3</ecNumber>
    </submittedName>
</protein>
<evidence type="ECO:0000256" key="2">
    <source>
        <dbReference type="ARBA" id="ARBA00022964"/>
    </source>
</evidence>
<dbReference type="InterPro" id="IPR050770">
    <property type="entry name" value="Intradiol_RC_Dioxygenase"/>
</dbReference>
<reference evidence="5 6" key="1">
    <citation type="submission" date="2023-12" db="EMBL/GenBank/DDBJ databases">
        <title>Genome sequencing and assembly of bacterial species from a model synthetic community.</title>
        <authorList>
            <person name="Hogle S.L."/>
        </authorList>
    </citation>
    <scope>NUCLEOTIDE SEQUENCE [LARGE SCALE GENOMIC DNA]</scope>
    <source>
        <strain evidence="5 6">HAMBI 2494</strain>
    </source>
</reference>
<keyword evidence="6" id="KW-1185">Reference proteome</keyword>
<dbReference type="PANTHER" id="PTHR33711:SF9">
    <property type="entry name" value="PROTOCATECHUATE 3,4-DIOXYGENASE ALPHA CHAIN"/>
    <property type="match status" value="1"/>
</dbReference>
<keyword evidence="3 5" id="KW-0560">Oxidoreductase</keyword>
<dbReference type="InterPro" id="IPR000627">
    <property type="entry name" value="Intradiol_dOase_C"/>
</dbReference>
<dbReference type="CDD" id="cd03463">
    <property type="entry name" value="3_4-PCD_alpha"/>
    <property type="match status" value="1"/>
</dbReference>
<dbReference type="Pfam" id="PF00775">
    <property type="entry name" value="Dioxygenase_C"/>
    <property type="match status" value="1"/>
</dbReference>
<dbReference type="NCBIfam" id="TIGR02423">
    <property type="entry name" value="protocat_alph"/>
    <property type="match status" value="1"/>
</dbReference>
<evidence type="ECO:0000313" key="6">
    <source>
        <dbReference type="Proteomes" id="UP001325479"/>
    </source>
</evidence>
<dbReference type="SUPFAM" id="SSF49482">
    <property type="entry name" value="Aromatic compound dioxygenase"/>
    <property type="match status" value="1"/>
</dbReference>
<dbReference type="InterPro" id="IPR015889">
    <property type="entry name" value="Intradiol_dOase_core"/>
</dbReference>
<gene>
    <name evidence="5" type="primary">pcaG</name>
    <name evidence="5" type="ORF">U0042_29220</name>
</gene>
<dbReference type="PANTHER" id="PTHR33711">
    <property type="entry name" value="DIOXYGENASE, PUTATIVE (AFU_ORTHOLOGUE AFUA_2G02910)-RELATED"/>
    <property type="match status" value="1"/>
</dbReference>
<accession>A0ABZ0WL12</accession>
<dbReference type="GO" id="GO:0018578">
    <property type="term" value="F:protocatechuate 3,4-dioxygenase activity"/>
    <property type="evidence" value="ECO:0007669"/>
    <property type="project" value="UniProtKB-EC"/>
</dbReference>
<name>A0ABZ0WL12_9BURK</name>
<evidence type="ECO:0000313" key="5">
    <source>
        <dbReference type="EMBL" id="WQD78044.1"/>
    </source>
</evidence>
<dbReference type="Gene3D" id="2.60.130.10">
    <property type="entry name" value="Aromatic compound dioxygenase"/>
    <property type="match status" value="1"/>
</dbReference>
<comment type="similarity">
    <text evidence="1">Belongs to the intradiol ring-cleavage dioxygenase family.</text>
</comment>
<feature type="domain" description="Intradiol ring-cleavage dioxygenases" evidence="4">
    <location>
        <begin position="48"/>
        <end position="76"/>
    </location>
</feature>
<organism evidence="5 6">
    <name type="scientific">Paraburkholderia kururiensis</name>
    <dbReference type="NCBI Taxonomy" id="984307"/>
    <lineage>
        <taxon>Bacteria</taxon>
        <taxon>Pseudomonadati</taxon>
        <taxon>Pseudomonadota</taxon>
        <taxon>Betaproteobacteria</taxon>
        <taxon>Burkholderiales</taxon>
        <taxon>Burkholderiaceae</taxon>
        <taxon>Paraburkholderia</taxon>
    </lineage>
</organism>
<dbReference type="PROSITE" id="PS00083">
    <property type="entry name" value="INTRADIOL_DIOXYGENAS"/>
    <property type="match status" value="1"/>
</dbReference>
<proteinExistence type="inferred from homology"/>
<evidence type="ECO:0000259" key="4">
    <source>
        <dbReference type="PROSITE" id="PS00083"/>
    </source>
</evidence>
<sequence>MTLKQTPSQTVGPYFAYGLCPEQYNFDHKSLFTPALVAPETPGEHITIIGRVFDGDGAPIPDAMLEFTQLDSNGRYPGSRNEANETGFRGFARVGTGTDAKQRFIVETVKPGRAADDSAPHIDVTVTMRGVLLHAFTRIYFDDEAAANEQDAVLSAVPAERRATLVAKREEHAGSVIYRFDIHMQGDRETVFFDV</sequence>
<dbReference type="InterPro" id="IPR012786">
    <property type="entry name" value="Protocat_dOase_a"/>
</dbReference>
<dbReference type="Proteomes" id="UP001325479">
    <property type="component" value="Chromosome"/>
</dbReference>
<dbReference type="EMBL" id="CP139965">
    <property type="protein sequence ID" value="WQD78044.1"/>
    <property type="molecule type" value="Genomic_DNA"/>
</dbReference>